<evidence type="ECO:0000313" key="2">
    <source>
        <dbReference type="EMBL" id="KIK13444.1"/>
    </source>
</evidence>
<dbReference type="HOGENOM" id="CLU_489254_0_0_1"/>
<gene>
    <name evidence="2" type="ORF">PISMIDRAFT_17980</name>
</gene>
<feature type="compositionally biased region" description="Polar residues" evidence="1">
    <location>
        <begin position="114"/>
        <end position="144"/>
    </location>
</feature>
<sequence length="557" mass="61506">MNNEHENTAATEDRWPPSAGGSHSRPLKNTAPTSFSQIPFQDKPDSVHFESTLPLQDVAPVPQADGSHKSDKDTPHQKDVSSGSLNIWPDGTISFGDSAHAEFDFDAHFDHSETPSLSNQRGSVQPSSILINEGNTKGHSTATDEPTFVVGRTPASIAALLEEGFDHINDEFNTLSGQVRMPIQQVIQCFTQQYACSNSANEWNTYQQYFAAHKAQELQRLQGGENVTGMPSEKMSKCYKLFCKQFPDTYKQILAVYKDTVILGNTDKTVAQCQQLFHNTSKQLVQLFNSIAKCHAFEGAFLLAGSVINQDGGLGYMHTTPNAENFFLEWCHADEDKMSTDGLHFVVKLDAHDALYYSWSPVIYGTPPDSDLKHAFAKRMYANLKCDHNGAAHKSSASATHLKKKKTGKSTCDVEVISIPDSDEIMPNAVPHTKVKHPAPSVDDSDEIEEIPLVVRKSTWLQPRVMIVQPTALKKHTRQVVKSDKNDDDSVNIGDLEYNPDDKASGDEGSDPEEARVADEGNVLEDKRQSSSCKHKCTFDNTGCTSKRLAINPKPVK</sequence>
<dbReference type="OrthoDB" id="2678497at2759"/>
<reference evidence="3" key="2">
    <citation type="submission" date="2015-01" db="EMBL/GenBank/DDBJ databases">
        <title>Evolutionary Origins and Diversification of the Mycorrhizal Mutualists.</title>
        <authorList>
            <consortium name="DOE Joint Genome Institute"/>
            <consortium name="Mycorrhizal Genomics Consortium"/>
            <person name="Kohler A."/>
            <person name="Kuo A."/>
            <person name="Nagy L.G."/>
            <person name="Floudas D."/>
            <person name="Copeland A."/>
            <person name="Barry K.W."/>
            <person name="Cichocki N."/>
            <person name="Veneault-Fourrey C."/>
            <person name="LaButti K."/>
            <person name="Lindquist E.A."/>
            <person name="Lipzen A."/>
            <person name="Lundell T."/>
            <person name="Morin E."/>
            <person name="Murat C."/>
            <person name="Riley R."/>
            <person name="Ohm R."/>
            <person name="Sun H."/>
            <person name="Tunlid A."/>
            <person name="Henrissat B."/>
            <person name="Grigoriev I.V."/>
            <person name="Hibbett D.S."/>
            <person name="Martin F."/>
        </authorList>
    </citation>
    <scope>NUCLEOTIDE SEQUENCE [LARGE SCALE GENOMIC DNA]</scope>
    <source>
        <strain evidence="3">441</strain>
    </source>
</reference>
<evidence type="ECO:0000313" key="3">
    <source>
        <dbReference type="Proteomes" id="UP000054018"/>
    </source>
</evidence>
<feature type="compositionally biased region" description="Polar residues" evidence="1">
    <location>
        <begin position="30"/>
        <end position="39"/>
    </location>
</feature>
<dbReference type="EMBL" id="KN833994">
    <property type="protein sequence ID" value="KIK13444.1"/>
    <property type="molecule type" value="Genomic_DNA"/>
</dbReference>
<name>A0A0C9YI36_9AGAM</name>
<feature type="region of interest" description="Disordered" evidence="1">
    <location>
        <begin position="112"/>
        <end position="146"/>
    </location>
</feature>
<feature type="compositionally biased region" description="Basic and acidic residues" evidence="1">
    <location>
        <begin position="513"/>
        <end position="529"/>
    </location>
</feature>
<dbReference type="Proteomes" id="UP000054018">
    <property type="component" value="Unassembled WGS sequence"/>
</dbReference>
<protein>
    <submittedName>
        <fullName evidence="2">Uncharacterized protein</fullName>
    </submittedName>
</protein>
<feature type="compositionally biased region" description="Basic and acidic residues" evidence="1">
    <location>
        <begin position="1"/>
        <end position="15"/>
    </location>
</feature>
<reference evidence="2 3" key="1">
    <citation type="submission" date="2014-04" db="EMBL/GenBank/DDBJ databases">
        <authorList>
            <consortium name="DOE Joint Genome Institute"/>
            <person name="Kuo A."/>
            <person name="Kohler A."/>
            <person name="Costa M.D."/>
            <person name="Nagy L.G."/>
            <person name="Floudas D."/>
            <person name="Copeland A."/>
            <person name="Barry K.W."/>
            <person name="Cichocki N."/>
            <person name="Veneault-Fourrey C."/>
            <person name="LaButti K."/>
            <person name="Lindquist E.A."/>
            <person name="Lipzen A."/>
            <person name="Lundell T."/>
            <person name="Morin E."/>
            <person name="Murat C."/>
            <person name="Sun H."/>
            <person name="Tunlid A."/>
            <person name="Henrissat B."/>
            <person name="Grigoriev I.V."/>
            <person name="Hibbett D.S."/>
            <person name="Martin F."/>
            <person name="Nordberg H.P."/>
            <person name="Cantor M.N."/>
            <person name="Hua S.X."/>
        </authorList>
    </citation>
    <scope>NUCLEOTIDE SEQUENCE [LARGE SCALE GENOMIC DNA]</scope>
    <source>
        <strain evidence="2 3">441</strain>
    </source>
</reference>
<organism evidence="2 3">
    <name type="scientific">Pisolithus microcarpus 441</name>
    <dbReference type="NCBI Taxonomy" id="765257"/>
    <lineage>
        <taxon>Eukaryota</taxon>
        <taxon>Fungi</taxon>
        <taxon>Dikarya</taxon>
        <taxon>Basidiomycota</taxon>
        <taxon>Agaricomycotina</taxon>
        <taxon>Agaricomycetes</taxon>
        <taxon>Agaricomycetidae</taxon>
        <taxon>Boletales</taxon>
        <taxon>Sclerodermatineae</taxon>
        <taxon>Pisolithaceae</taxon>
        <taxon>Pisolithus</taxon>
    </lineage>
</organism>
<evidence type="ECO:0000256" key="1">
    <source>
        <dbReference type="SAM" id="MobiDB-lite"/>
    </source>
</evidence>
<keyword evidence="3" id="KW-1185">Reference proteome</keyword>
<feature type="region of interest" description="Disordered" evidence="1">
    <location>
        <begin position="1"/>
        <end position="87"/>
    </location>
</feature>
<feature type="region of interest" description="Disordered" evidence="1">
    <location>
        <begin position="478"/>
        <end position="537"/>
    </location>
</feature>
<accession>A0A0C9YI36</accession>
<dbReference type="AlphaFoldDB" id="A0A0C9YI36"/>
<proteinExistence type="predicted"/>
<feature type="compositionally biased region" description="Basic and acidic residues" evidence="1">
    <location>
        <begin position="66"/>
        <end position="79"/>
    </location>
</feature>